<reference evidence="1 2" key="1">
    <citation type="journal article" date="2019" name="Sci. Rep.">
        <title>Orb-weaving spider Araneus ventricosus genome elucidates the spidroin gene catalogue.</title>
        <authorList>
            <person name="Kono N."/>
            <person name="Nakamura H."/>
            <person name="Ohtoshi R."/>
            <person name="Moran D.A.P."/>
            <person name="Shinohara A."/>
            <person name="Yoshida Y."/>
            <person name="Fujiwara M."/>
            <person name="Mori M."/>
            <person name="Tomita M."/>
            <person name="Arakawa K."/>
        </authorList>
    </citation>
    <scope>NUCLEOTIDE SEQUENCE [LARGE SCALE GENOMIC DNA]</scope>
</reference>
<dbReference type="Proteomes" id="UP000499080">
    <property type="component" value="Unassembled WGS sequence"/>
</dbReference>
<accession>A0A4Y2CW61</accession>
<evidence type="ECO:0000313" key="2">
    <source>
        <dbReference type="Proteomes" id="UP000499080"/>
    </source>
</evidence>
<evidence type="ECO:0000313" key="1">
    <source>
        <dbReference type="EMBL" id="GBM08680.1"/>
    </source>
</evidence>
<name>A0A4Y2CW61_ARAVE</name>
<keyword evidence="2" id="KW-1185">Reference proteome</keyword>
<organism evidence="1 2">
    <name type="scientific">Araneus ventricosus</name>
    <name type="common">Orbweaver spider</name>
    <name type="synonym">Epeira ventricosa</name>
    <dbReference type="NCBI Taxonomy" id="182803"/>
    <lineage>
        <taxon>Eukaryota</taxon>
        <taxon>Metazoa</taxon>
        <taxon>Ecdysozoa</taxon>
        <taxon>Arthropoda</taxon>
        <taxon>Chelicerata</taxon>
        <taxon>Arachnida</taxon>
        <taxon>Araneae</taxon>
        <taxon>Araneomorphae</taxon>
        <taxon>Entelegynae</taxon>
        <taxon>Araneoidea</taxon>
        <taxon>Araneidae</taxon>
        <taxon>Araneus</taxon>
    </lineage>
</organism>
<protein>
    <submittedName>
        <fullName evidence="1">Uncharacterized protein</fullName>
    </submittedName>
</protein>
<proteinExistence type="predicted"/>
<sequence>MRGKALIDKRAASYFMTKARCTKRKHPISCVFSVCNKNKRSVLIVSKVLFSRMRKRSTLWERRVIKREPSFAEKSEACDYIFRVICREEVSCLNNRYSAALVSNDLNPTHFLSID</sequence>
<dbReference type="EMBL" id="BGPR01000260">
    <property type="protein sequence ID" value="GBM08680.1"/>
    <property type="molecule type" value="Genomic_DNA"/>
</dbReference>
<dbReference type="AlphaFoldDB" id="A0A4Y2CW61"/>
<comment type="caution">
    <text evidence="1">The sequence shown here is derived from an EMBL/GenBank/DDBJ whole genome shotgun (WGS) entry which is preliminary data.</text>
</comment>
<gene>
    <name evidence="1" type="ORF">AVEN_52761_1</name>
</gene>